<evidence type="ECO:0000259" key="1">
    <source>
        <dbReference type="PROSITE" id="PS50181"/>
    </source>
</evidence>
<dbReference type="InterPro" id="IPR036047">
    <property type="entry name" value="F-box-like_dom_sf"/>
</dbReference>
<dbReference type="Pfam" id="PF00646">
    <property type="entry name" value="F-box"/>
    <property type="match status" value="1"/>
</dbReference>
<gene>
    <name evidence="2" type="ORF">O6P43_021115</name>
</gene>
<dbReference type="CDD" id="cd22157">
    <property type="entry name" value="F-box_AtFBW1-like"/>
    <property type="match status" value="1"/>
</dbReference>
<comment type="caution">
    <text evidence="2">The sequence shown here is derived from an EMBL/GenBank/DDBJ whole genome shotgun (WGS) entry which is preliminary data.</text>
</comment>
<keyword evidence="3" id="KW-1185">Reference proteome</keyword>
<dbReference type="PROSITE" id="PS50181">
    <property type="entry name" value="FBOX"/>
    <property type="match status" value="1"/>
</dbReference>
<name>A0AAD7LMJ5_QUISA</name>
<dbReference type="SMART" id="SM00256">
    <property type="entry name" value="FBOX"/>
    <property type="match status" value="1"/>
</dbReference>
<reference evidence="2" key="1">
    <citation type="journal article" date="2023" name="Science">
        <title>Elucidation of the pathway for biosynthesis of saponin adjuvants from the soapbark tree.</title>
        <authorList>
            <person name="Reed J."/>
            <person name="Orme A."/>
            <person name="El-Demerdash A."/>
            <person name="Owen C."/>
            <person name="Martin L.B.B."/>
            <person name="Misra R.C."/>
            <person name="Kikuchi S."/>
            <person name="Rejzek M."/>
            <person name="Martin A.C."/>
            <person name="Harkess A."/>
            <person name="Leebens-Mack J."/>
            <person name="Louveau T."/>
            <person name="Stephenson M.J."/>
            <person name="Osbourn A."/>
        </authorList>
    </citation>
    <scope>NUCLEOTIDE SEQUENCE</scope>
    <source>
        <strain evidence="2">S10</strain>
    </source>
</reference>
<dbReference type="PANTHER" id="PTHR31672:SF13">
    <property type="entry name" value="F-BOX PROTEIN CPR30-LIKE"/>
    <property type="match status" value="1"/>
</dbReference>
<feature type="domain" description="F-box" evidence="1">
    <location>
        <begin position="14"/>
        <end position="61"/>
    </location>
</feature>
<evidence type="ECO:0000313" key="3">
    <source>
        <dbReference type="Proteomes" id="UP001163823"/>
    </source>
</evidence>
<dbReference type="Gene3D" id="1.20.1280.50">
    <property type="match status" value="1"/>
</dbReference>
<dbReference type="KEGG" id="qsa:O6P43_021115"/>
<dbReference type="InterPro" id="IPR017451">
    <property type="entry name" value="F-box-assoc_interact_dom"/>
</dbReference>
<dbReference type="InterPro" id="IPR001810">
    <property type="entry name" value="F-box_dom"/>
</dbReference>
<dbReference type="EMBL" id="JARAOO010000008">
    <property type="protein sequence ID" value="KAJ7960712.1"/>
    <property type="molecule type" value="Genomic_DNA"/>
</dbReference>
<dbReference type="EMBL" id="JARAOO010000008">
    <property type="protein sequence ID" value="KAJ7960711.1"/>
    <property type="molecule type" value="Genomic_DNA"/>
</dbReference>
<dbReference type="Pfam" id="PF07734">
    <property type="entry name" value="FBA_1"/>
    <property type="match status" value="1"/>
</dbReference>
<accession>A0AAD7LMJ5</accession>
<dbReference type="InterPro" id="IPR006527">
    <property type="entry name" value="F-box-assoc_dom_typ1"/>
</dbReference>
<dbReference type="NCBIfam" id="TIGR01640">
    <property type="entry name" value="F_box_assoc_1"/>
    <property type="match status" value="1"/>
</dbReference>
<protein>
    <submittedName>
        <fullName evidence="2">F-box domain containing protein</fullName>
    </submittedName>
</protein>
<dbReference type="Proteomes" id="UP001163823">
    <property type="component" value="Chromosome 8"/>
</dbReference>
<dbReference type="InterPro" id="IPR050796">
    <property type="entry name" value="SCF_F-box_component"/>
</dbReference>
<proteinExistence type="predicted"/>
<dbReference type="AlphaFoldDB" id="A0AAD7LMJ5"/>
<evidence type="ECO:0000313" key="2">
    <source>
        <dbReference type="EMBL" id="KAJ7960712.1"/>
    </source>
</evidence>
<dbReference type="PANTHER" id="PTHR31672">
    <property type="entry name" value="BNACNNG10540D PROTEIN"/>
    <property type="match status" value="1"/>
</dbReference>
<sequence>MLHNLNLSSKQEKAAMAIDPPEDLVINILSRLPAKSLIRFRSVSKSWDSLIRNPGFISAHLSHQNSIRDKGGSYFLVKHRSYLTHTDVISLLSSRTYNVVSSFEVPTEMGSKFVKIVGSCNGLLCVSHDSISNFGSSIFLWNPAIRRFRVLPKCNIYNVNLAGEKVHGVAHGFGYYAVSNDYKLVRIVYLYCFDRPCFRAEIYSLRMDSWKEIDAVDCRIYESSCIAINGGLHWVAHGGGVKGREVIMSFEMHDEVFRKIAVPDYNVVRNEICMKLTVFQESLCLIIYSYGRREKWFDLWVMIEQDAQVFWDKRQTTGPIFGVERPLHCGMHGEIFLEKGKGKLVLYDPGNKEIKDLSIHGILYTLDVHIHMESLVSINLSNDVDDDYLGRDFVTEGGLLVDELQTQYDNDCRLDNKDGIVSLADVSLFQEPDCEEVVTVSPIQMARSKRKTTEEEGKT</sequence>
<organism evidence="2 3">
    <name type="scientific">Quillaja saponaria</name>
    <name type="common">Soap bark tree</name>
    <dbReference type="NCBI Taxonomy" id="32244"/>
    <lineage>
        <taxon>Eukaryota</taxon>
        <taxon>Viridiplantae</taxon>
        <taxon>Streptophyta</taxon>
        <taxon>Embryophyta</taxon>
        <taxon>Tracheophyta</taxon>
        <taxon>Spermatophyta</taxon>
        <taxon>Magnoliopsida</taxon>
        <taxon>eudicotyledons</taxon>
        <taxon>Gunneridae</taxon>
        <taxon>Pentapetalae</taxon>
        <taxon>rosids</taxon>
        <taxon>fabids</taxon>
        <taxon>Fabales</taxon>
        <taxon>Quillajaceae</taxon>
        <taxon>Quillaja</taxon>
    </lineage>
</organism>
<dbReference type="SUPFAM" id="SSF81383">
    <property type="entry name" value="F-box domain"/>
    <property type="match status" value="1"/>
</dbReference>